<evidence type="ECO:0000259" key="2">
    <source>
        <dbReference type="Pfam" id="PF01408"/>
    </source>
</evidence>
<protein>
    <submittedName>
        <fullName evidence="4">Putative dehydrogenase</fullName>
    </submittedName>
</protein>
<evidence type="ECO:0000256" key="1">
    <source>
        <dbReference type="ARBA" id="ARBA00023002"/>
    </source>
</evidence>
<dbReference type="Proteomes" id="UP000579153">
    <property type="component" value="Unassembled WGS sequence"/>
</dbReference>
<proteinExistence type="predicted"/>
<organism evidence="4 5">
    <name type="scientific">Nonomuraea jabiensis</name>
    <dbReference type="NCBI Taxonomy" id="882448"/>
    <lineage>
        <taxon>Bacteria</taxon>
        <taxon>Bacillati</taxon>
        <taxon>Actinomycetota</taxon>
        <taxon>Actinomycetes</taxon>
        <taxon>Streptosporangiales</taxon>
        <taxon>Streptosporangiaceae</taxon>
        <taxon>Nonomuraea</taxon>
    </lineage>
</organism>
<dbReference type="Gene3D" id="3.30.360.10">
    <property type="entry name" value="Dihydrodipicolinate Reductase, domain 2"/>
    <property type="match status" value="1"/>
</dbReference>
<feature type="domain" description="Gfo/Idh/MocA-like oxidoreductase N-terminal" evidence="2">
    <location>
        <begin position="7"/>
        <end position="120"/>
    </location>
</feature>
<comment type="caution">
    <text evidence="4">The sequence shown here is derived from an EMBL/GenBank/DDBJ whole genome shotgun (WGS) entry which is preliminary data.</text>
</comment>
<dbReference type="InterPro" id="IPR000683">
    <property type="entry name" value="Gfo/Idh/MocA-like_OxRdtase_N"/>
</dbReference>
<dbReference type="Pfam" id="PF01408">
    <property type="entry name" value="GFO_IDH_MocA"/>
    <property type="match status" value="1"/>
</dbReference>
<accession>A0A7W9L8Z3</accession>
<keyword evidence="1" id="KW-0560">Oxidoreductase</keyword>
<evidence type="ECO:0000259" key="3">
    <source>
        <dbReference type="Pfam" id="PF22725"/>
    </source>
</evidence>
<evidence type="ECO:0000313" key="4">
    <source>
        <dbReference type="EMBL" id="MBB5774973.1"/>
    </source>
</evidence>
<gene>
    <name evidence="4" type="ORF">HD596_001729</name>
</gene>
<sequence length="368" mass="39701">MMLRDRIRVLLVGSGEIARRVHLPYLLSQPWQPEILVTDRDPSVAERVAVEFGTRAHRGSIASARAQIVVICTPAASHADLAVEALAAGMHVICEKPLAIAAGDARRVAEASRRHGRRVFPCYTNRYRQDVEILRDLLASKRIGRIRELSAQWTRRHGVPGTQGGLAAGVLWDLGSHLADLALHLTGWSGEVTAFAAAASPAPVDEGVAPWYGGTWCGESRPAAENRAEGPAEDTVHALARVAGHGVVRLLVSWNQQGAGDEVCLQAVGTRGVAELRTVFGFSPDRQRIEGPCVRVSDPRNARWQVVLDRQSREPVEYRRQLDVAYASMTGADPPEAADLDVAVRSVTLCDAFARSLATTSSVAATLA</sequence>
<dbReference type="InterPro" id="IPR036291">
    <property type="entry name" value="NAD(P)-bd_dom_sf"/>
</dbReference>
<keyword evidence="5" id="KW-1185">Reference proteome</keyword>
<dbReference type="SUPFAM" id="SSF55347">
    <property type="entry name" value="Glyceraldehyde-3-phosphate dehydrogenase-like, C-terminal domain"/>
    <property type="match status" value="1"/>
</dbReference>
<evidence type="ECO:0000313" key="5">
    <source>
        <dbReference type="Proteomes" id="UP000579153"/>
    </source>
</evidence>
<dbReference type="Gene3D" id="3.40.50.720">
    <property type="entry name" value="NAD(P)-binding Rossmann-like Domain"/>
    <property type="match status" value="1"/>
</dbReference>
<dbReference type="InterPro" id="IPR055170">
    <property type="entry name" value="GFO_IDH_MocA-like_dom"/>
</dbReference>
<dbReference type="Pfam" id="PF22725">
    <property type="entry name" value="GFO_IDH_MocA_C3"/>
    <property type="match status" value="1"/>
</dbReference>
<dbReference type="AlphaFoldDB" id="A0A7W9L8Z3"/>
<dbReference type="PANTHER" id="PTHR43818:SF11">
    <property type="entry name" value="BCDNA.GH03377"/>
    <property type="match status" value="1"/>
</dbReference>
<dbReference type="PANTHER" id="PTHR43818">
    <property type="entry name" value="BCDNA.GH03377"/>
    <property type="match status" value="1"/>
</dbReference>
<dbReference type="GO" id="GO:0000166">
    <property type="term" value="F:nucleotide binding"/>
    <property type="evidence" value="ECO:0007669"/>
    <property type="project" value="InterPro"/>
</dbReference>
<reference evidence="4 5" key="1">
    <citation type="submission" date="2020-08" db="EMBL/GenBank/DDBJ databases">
        <title>Sequencing the genomes of 1000 actinobacteria strains.</title>
        <authorList>
            <person name="Klenk H.-P."/>
        </authorList>
    </citation>
    <scope>NUCLEOTIDE SEQUENCE [LARGE SCALE GENOMIC DNA]</scope>
    <source>
        <strain evidence="4 5">DSM 45507</strain>
    </source>
</reference>
<name>A0A7W9L8Z3_9ACTN</name>
<dbReference type="GO" id="GO:0016491">
    <property type="term" value="F:oxidoreductase activity"/>
    <property type="evidence" value="ECO:0007669"/>
    <property type="project" value="UniProtKB-KW"/>
</dbReference>
<dbReference type="InterPro" id="IPR050463">
    <property type="entry name" value="Gfo/Idh/MocA_oxidrdct_glycsds"/>
</dbReference>
<dbReference type="SUPFAM" id="SSF51735">
    <property type="entry name" value="NAD(P)-binding Rossmann-fold domains"/>
    <property type="match status" value="1"/>
</dbReference>
<feature type="domain" description="GFO/IDH/MocA-like oxidoreductase" evidence="3">
    <location>
        <begin position="134"/>
        <end position="274"/>
    </location>
</feature>
<dbReference type="EMBL" id="JACHMB010000001">
    <property type="protein sequence ID" value="MBB5774973.1"/>
    <property type="molecule type" value="Genomic_DNA"/>
</dbReference>